<dbReference type="InterPro" id="IPR001650">
    <property type="entry name" value="Helicase_C-like"/>
</dbReference>
<dbReference type="Pfam" id="PF00271">
    <property type="entry name" value="Helicase_C"/>
    <property type="match status" value="1"/>
</dbReference>
<proteinExistence type="predicted"/>
<sequence length="448" mass="51502">MLKRLVGRKLLMKELEEKEQLAVQHDEQVTILPTIVMENGRVRCFRCGHSLKKYAQQELLVGRLRYYCRFCLRMGKIDEDSVLYHQPNERTTLREVACVWQGQLTIFQQRLAQHLVINYKKQQDSLVHAVTGAGKTEMLYPLIIEVVNQGGTICLAAPRTDVCIELYKRIEPLFTCAICLIHGNSEKPFDMPPIVICTTHQLLRYYQAFDCIVLDEVDAFPFQGNPSLSYAVEQALKIDGQKVLLTATPSQEQLQQVKQNKLLKEELFLRYHGRPLPVPKLVYCSCNLNSRQKIPKTLHRLLLTQLSGARRTLIFVPTIEIGKQLMVRLRHAFPSVKIANVSSIDEERHRKVEEMRQETVDWLITTTILERGVTFANIDVIVFGAHHRIYKTSSLVQIAGRVGRKSEFPNGVVYFLHEGQSRAMKQCRKQIIKMNQIGVALQDELSKL</sequence>
<keyword evidence="3" id="KW-0238">DNA-binding</keyword>
<dbReference type="InterPro" id="IPR011545">
    <property type="entry name" value="DEAD/DEAH_box_helicase_dom"/>
</dbReference>
<dbReference type="EMBL" id="CP039712">
    <property type="protein sequence ID" value="QCI86544.1"/>
    <property type="molecule type" value="Genomic_DNA"/>
</dbReference>
<dbReference type="InterPro" id="IPR027417">
    <property type="entry name" value="P-loop_NTPase"/>
</dbReference>
<evidence type="ECO:0000256" key="3">
    <source>
        <dbReference type="ARBA" id="ARBA00023125"/>
    </source>
</evidence>
<dbReference type="RefSeq" id="WP_136953375.1">
    <property type="nucleotide sequence ID" value="NZ_CP039712.1"/>
</dbReference>
<dbReference type="GO" id="GO:0005524">
    <property type="term" value="F:ATP binding"/>
    <property type="evidence" value="ECO:0007669"/>
    <property type="project" value="UniProtKB-KW"/>
</dbReference>
<evidence type="ECO:0000256" key="2">
    <source>
        <dbReference type="ARBA" id="ARBA00022840"/>
    </source>
</evidence>
<evidence type="ECO:0000313" key="5">
    <source>
        <dbReference type="Proteomes" id="UP000298615"/>
    </source>
</evidence>
<dbReference type="GO" id="GO:0043138">
    <property type="term" value="F:3'-5' DNA helicase activity"/>
    <property type="evidence" value="ECO:0007669"/>
    <property type="project" value="TreeGrafter"/>
</dbReference>
<dbReference type="PROSITE" id="PS51192">
    <property type="entry name" value="HELICASE_ATP_BIND_1"/>
    <property type="match status" value="1"/>
</dbReference>
<reference evidence="4 5" key="1">
    <citation type="submission" date="2019-04" db="EMBL/GenBank/DDBJ databases">
        <title>Vagococcus sp. nov., isolated from faeces of yaks (Bos grunniens).</title>
        <authorList>
            <person name="Ge Y."/>
        </authorList>
    </citation>
    <scope>NUCLEOTIDE SEQUENCE [LARGE SCALE GENOMIC DNA]</scope>
    <source>
        <strain evidence="4 5">MN-17</strain>
    </source>
</reference>
<dbReference type="Gene3D" id="3.40.50.300">
    <property type="entry name" value="P-loop containing nucleotide triphosphate hydrolases"/>
    <property type="match status" value="2"/>
</dbReference>
<keyword evidence="5" id="KW-1185">Reference proteome</keyword>
<gene>
    <name evidence="4" type="ORF">FA707_05980</name>
</gene>
<keyword evidence="1" id="KW-0547">Nucleotide-binding</keyword>
<keyword evidence="4" id="KW-0347">Helicase</keyword>
<organism evidence="4 5">
    <name type="scientific">Vagococcus zengguangii</name>
    <dbReference type="NCBI Taxonomy" id="2571750"/>
    <lineage>
        <taxon>Bacteria</taxon>
        <taxon>Bacillati</taxon>
        <taxon>Bacillota</taxon>
        <taxon>Bacilli</taxon>
        <taxon>Lactobacillales</taxon>
        <taxon>Enterococcaceae</taxon>
        <taxon>Vagococcus</taxon>
    </lineage>
</organism>
<accession>A0A4D7CTS3</accession>
<dbReference type="SMART" id="SM00490">
    <property type="entry name" value="HELICc"/>
    <property type="match status" value="1"/>
</dbReference>
<dbReference type="PROSITE" id="PS51194">
    <property type="entry name" value="HELICASE_CTER"/>
    <property type="match status" value="1"/>
</dbReference>
<dbReference type="PANTHER" id="PTHR30580:SF1">
    <property type="entry name" value="COMF OPERON PROTEIN 1"/>
    <property type="match status" value="1"/>
</dbReference>
<dbReference type="OrthoDB" id="2077914at2"/>
<dbReference type="GO" id="GO:0006270">
    <property type="term" value="P:DNA replication initiation"/>
    <property type="evidence" value="ECO:0007669"/>
    <property type="project" value="TreeGrafter"/>
</dbReference>
<dbReference type="PANTHER" id="PTHR30580">
    <property type="entry name" value="PRIMOSOMAL PROTEIN N"/>
    <property type="match status" value="1"/>
</dbReference>
<protein>
    <submittedName>
        <fullName evidence="4">DEAD/DEAH box helicase</fullName>
    </submittedName>
</protein>
<keyword evidence="4" id="KW-0378">Hydrolase</keyword>
<dbReference type="SUPFAM" id="SSF52540">
    <property type="entry name" value="P-loop containing nucleoside triphosphate hydrolases"/>
    <property type="match status" value="1"/>
</dbReference>
<dbReference type="SMART" id="SM00487">
    <property type="entry name" value="DEXDc"/>
    <property type="match status" value="1"/>
</dbReference>
<evidence type="ECO:0000313" key="4">
    <source>
        <dbReference type="EMBL" id="QCI86544.1"/>
    </source>
</evidence>
<dbReference type="InterPro" id="IPR014001">
    <property type="entry name" value="Helicase_ATP-bd"/>
</dbReference>
<dbReference type="KEGG" id="vao:FA707_05980"/>
<dbReference type="AlphaFoldDB" id="A0A4D7CTS3"/>
<dbReference type="GO" id="GO:0006302">
    <property type="term" value="P:double-strand break repair"/>
    <property type="evidence" value="ECO:0007669"/>
    <property type="project" value="TreeGrafter"/>
</dbReference>
<dbReference type="Pfam" id="PF00270">
    <property type="entry name" value="DEAD"/>
    <property type="match status" value="1"/>
</dbReference>
<evidence type="ECO:0000256" key="1">
    <source>
        <dbReference type="ARBA" id="ARBA00022741"/>
    </source>
</evidence>
<dbReference type="GO" id="GO:0006310">
    <property type="term" value="P:DNA recombination"/>
    <property type="evidence" value="ECO:0007669"/>
    <property type="project" value="TreeGrafter"/>
</dbReference>
<dbReference type="Proteomes" id="UP000298615">
    <property type="component" value="Chromosome"/>
</dbReference>
<name>A0A4D7CTS3_9ENTE</name>
<keyword evidence="2" id="KW-0067">ATP-binding</keyword>
<dbReference type="GO" id="GO:0003677">
    <property type="term" value="F:DNA binding"/>
    <property type="evidence" value="ECO:0007669"/>
    <property type="project" value="UniProtKB-KW"/>
</dbReference>